<comment type="similarity">
    <text evidence="1 9">Belongs to the peptidase S11 family.</text>
</comment>
<dbReference type="InterPro" id="IPR001967">
    <property type="entry name" value="Peptidase_S11_N"/>
</dbReference>
<sequence length="544" mass="60007">MRMTRPKLILTAFAFIIPLLVVALPQNALADDWKLSGHWIIDSFESRISDQTIQRGYTVTLQNREVMMAIPANISDSDFKLRVDSIDLLPSGVEHVKKNELHVGPIIEIHHDANVDQMSQEFLLRIAVNRPGRYNRIWLRRWNPKAQTWDRIRNQVDDLHMWAVATFKEPGIYAAFEAQDVEEGIASWFPDRRDMVAAHNGYPIGSHLRVTNLDNAKSIIVTVVSRGPYVPGRVVDLSHDAFNQIASPGQGVARVGIWAVDALMSGQVLGATVTRQESAPAPAVQAPAISAKPLVGNKNVDSSIRAIAYASMNIDTGDIVSAKNADKPYPLASLTKLMTALVVLDKNPDWGKLVTYEPDDNADGAKLYIQYGDKVNVRDLWYTMLIGSANNAAKMLRKSTGLSVPEFRDAMNAKAQSLGLSTLSFYEPTGLDVKNVGSASDYVRLAQIAFQKDKIREATLMSAYSFNTAGRNEPHTIRTLNKMINSGWQLTGTKTGYTGEAHWCLVAQVKGKTTNKNVIAVTLGSPSDAWRYADMDSALNAGFK</sequence>
<feature type="active site" description="Proton acceptor" evidence="7">
    <location>
        <position position="336"/>
    </location>
</feature>
<comment type="caution">
    <text evidence="12">The sequence shown here is derived from an EMBL/GenBank/DDBJ whole genome shotgun (WGS) entry which is preliminary data.</text>
</comment>
<feature type="active site" evidence="7">
    <location>
        <position position="388"/>
    </location>
</feature>
<evidence type="ECO:0000256" key="5">
    <source>
        <dbReference type="ARBA" id="ARBA00022984"/>
    </source>
</evidence>
<feature type="domain" description="RlpA-like protein double-psi beta-barrel" evidence="11">
    <location>
        <begin position="193"/>
        <end position="255"/>
    </location>
</feature>
<dbReference type="GO" id="GO:0071555">
    <property type="term" value="P:cell wall organization"/>
    <property type="evidence" value="ECO:0007669"/>
    <property type="project" value="UniProtKB-KW"/>
</dbReference>
<dbReference type="EMBL" id="PEXV01000119">
    <property type="protein sequence ID" value="PIS41339.1"/>
    <property type="molecule type" value="Genomic_DNA"/>
</dbReference>
<keyword evidence="6" id="KW-0961">Cell wall biogenesis/degradation</keyword>
<evidence type="ECO:0000259" key="10">
    <source>
        <dbReference type="Pfam" id="PF00768"/>
    </source>
</evidence>
<dbReference type="GO" id="GO:0009002">
    <property type="term" value="F:serine-type D-Ala-D-Ala carboxypeptidase activity"/>
    <property type="evidence" value="ECO:0007669"/>
    <property type="project" value="InterPro"/>
</dbReference>
<dbReference type="Proteomes" id="UP000228711">
    <property type="component" value="Unassembled WGS sequence"/>
</dbReference>
<accession>A0A2H0YSU7</accession>
<keyword evidence="3" id="KW-0378">Hydrolase</keyword>
<reference evidence="13" key="1">
    <citation type="submission" date="2017-09" db="EMBL/GenBank/DDBJ databases">
        <title>Depth-based differentiation of microbial function through sediment-hosted aquifers and enrichment of novel symbionts in the deep terrestrial subsurface.</title>
        <authorList>
            <person name="Probst A.J."/>
            <person name="Ladd B."/>
            <person name="Jarett J.K."/>
            <person name="Geller-Mcgrath D.E."/>
            <person name="Sieber C.M.K."/>
            <person name="Emerson J.B."/>
            <person name="Anantharaman K."/>
            <person name="Thomas B.C."/>
            <person name="Malmstrom R."/>
            <person name="Stieglmeier M."/>
            <person name="Klingl A."/>
            <person name="Woyke T."/>
            <person name="Ryan C.M."/>
            <person name="Banfield J.F."/>
        </authorList>
    </citation>
    <scope>NUCLEOTIDE SEQUENCE [LARGE SCALE GENOMIC DNA]</scope>
</reference>
<dbReference type="PRINTS" id="PR00725">
    <property type="entry name" value="DADACBPTASE1"/>
</dbReference>
<keyword evidence="5" id="KW-0573">Peptidoglycan synthesis</keyword>
<feature type="domain" description="Peptidase S11 D-alanyl-D-alanine carboxypeptidase A N-terminal" evidence="10">
    <location>
        <begin position="302"/>
        <end position="526"/>
    </location>
</feature>
<evidence type="ECO:0000256" key="8">
    <source>
        <dbReference type="PIRSR" id="PIRSR618044-2"/>
    </source>
</evidence>
<feature type="active site" description="Acyl-ester intermediate" evidence="7">
    <location>
        <position position="333"/>
    </location>
</feature>
<dbReference type="PANTHER" id="PTHR34183:SF8">
    <property type="entry name" value="ENDOLYTIC PEPTIDOGLYCAN TRANSGLYCOSYLASE RLPA-RELATED"/>
    <property type="match status" value="1"/>
</dbReference>
<organism evidence="12 13">
    <name type="scientific">Candidatus Kerfeldbacteria bacterium CG08_land_8_20_14_0_20_42_7</name>
    <dbReference type="NCBI Taxonomy" id="2014245"/>
    <lineage>
        <taxon>Bacteria</taxon>
        <taxon>Candidatus Kerfeldiibacteriota</taxon>
    </lineage>
</organism>
<evidence type="ECO:0000259" key="11">
    <source>
        <dbReference type="Pfam" id="PF03330"/>
    </source>
</evidence>
<dbReference type="SUPFAM" id="SSF56601">
    <property type="entry name" value="beta-lactamase/transpeptidase-like"/>
    <property type="match status" value="1"/>
</dbReference>
<name>A0A2H0YSU7_9BACT</name>
<dbReference type="InterPro" id="IPR036908">
    <property type="entry name" value="RlpA-like_sf"/>
</dbReference>
<evidence type="ECO:0000256" key="1">
    <source>
        <dbReference type="ARBA" id="ARBA00007164"/>
    </source>
</evidence>
<evidence type="ECO:0000256" key="7">
    <source>
        <dbReference type="PIRSR" id="PIRSR618044-1"/>
    </source>
</evidence>
<feature type="binding site" evidence="8">
    <location>
        <position position="494"/>
    </location>
    <ligand>
        <name>substrate</name>
    </ligand>
</feature>
<dbReference type="GO" id="GO:0009252">
    <property type="term" value="P:peptidoglycan biosynthetic process"/>
    <property type="evidence" value="ECO:0007669"/>
    <property type="project" value="UniProtKB-KW"/>
</dbReference>
<evidence type="ECO:0000256" key="9">
    <source>
        <dbReference type="RuleBase" id="RU004016"/>
    </source>
</evidence>
<dbReference type="PANTHER" id="PTHR34183">
    <property type="entry name" value="ENDOLYTIC PEPTIDOGLYCAN TRANSGLYCOSYLASE RLPA"/>
    <property type="match status" value="1"/>
</dbReference>
<dbReference type="InterPro" id="IPR018044">
    <property type="entry name" value="Peptidase_S11"/>
</dbReference>
<dbReference type="AlphaFoldDB" id="A0A2H0YSU7"/>
<dbReference type="GO" id="GO:0008360">
    <property type="term" value="P:regulation of cell shape"/>
    <property type="evidence" value="ECO:0007669"/>
    <property type="project" value="UniProtKB-KW"/>
</dbReference>
<proteinExistence type="inferred from homology"/>
<dbReference type="Gene3D" id="3.40.710.10">
    <property type="entry name" value="DD-peptidase/beta-lactamase superfamily"/>
    <property type="match status" value="1"/>
</dbReference>
<dbReference type="InterPro" id="IPR012338">
    <property type="entry name" value="Beta-lactam/transpept-like"/>
</dbReference>
<protein>
    <recommendedName>
        <fullName evidence="14">Peptidase S11 D-alanyl-D-alanine carboxypeptidase A N-terminal domain-containing protein</fullName>
    </recommendedName>
</protein>
<evidence type="ECO:0000256" key="6">
    <source>
        <dbReference type="ARBA" id="ARBA00023316"/>
    </source>
</evidence>
<keyword evidence="4" id="KW-0133">Cell shape</keyword>
<evidence type="ECO:0000313" key="13">
    <source>
        <dbReference type="Proteomes" id="UP000228711"/>
    </source>
</evidence>
<gene>
    <name evidence="12" type="ORF">COT25_03640</name>
</gene>
<dbReference type="SUPFAM" id="SSF50685">
    <property type="entry name" value="Barwin-like endoglucanases"/>
    <property type="match status" value="1"/>
</dbReference>
<evidence type="ECO:0000256" key="3">
    <source>
        <dbReference type="ARBA" id="ARBA00022801"/>
    </source>
</evidence>
<evidence type="ECO:0000256" key="2">
    <source>
        <dbReference type="ARBA" id="ARBA00022729"/>
    </source>
</evidence>
<evidence type="ECO:0008006" key="14">
    <source>
        <dbReference type="Google" id="ProtNLM"/>
    </source>
</evidence>
<keyword evidence="2" id="KW-0732">Signal</keyword>
<dbReference type="InterPro" id="IPR009009">
    <property type="entry name" value="RlpA-like_DPBB"/>
</dbReference>
<dbReference type="GO" id="GO:0006508">
    <property type="term" value="P:proteolysis"/>
    <property type="evidence" value="ECO:0007669"/>
    <property type="project" value="InterPro"/>
</dbReference>
<dbReference type="CDD" id="cd22268">
    <property type="entry name" value="DPBB_RlpA-like"/>
    <property type="match status" value="1"/>
</dbReference>
<evidence type="ECO:0000256" key="4">
    <source>
        <dbReference type="ARBA" id="ARBA00022960"/>
    </source>
</evidence>
<dbReference type="Pfam" id="PF00768">
    <property type="entry name" value="Peptidase_S11"/>
    <property type="match status" value="1"/>
</dbReference>
<evidence type="ECO:0000313" key="12">
    <source>
        <dbReference type="EMBL" id="PIS41339.1"/>
    </source>
</evidence>
<dbReference type="Pfam" id="PF03330">
    <property type="entry name" value="DPBB_1"/>
    <property type="match status" value="1"/>
</dbReference>
<dbReference type="Gene3D" id="2.40.40.10">
    <property type="entry name" value="RlpA-like domain"/>
    <property type="match status" value="1"/>
</dbReference>